<evidence type="ECO:0000256" key="4">
    <source>
        <dbReference type="ARBA" id="ARBA00023125"/>
    </source>
</evidence>
<evidence type="ECO:0000256" key="7">
    <source>
        <dbReference type="RuleBase" id="RU004020"/>
    </source>
</evidence>
<dbReference type="InterPro" id="IPR036390">
    <property type="entry name" value="WH_DNA-bd_sf"/>
</dbReference>
<dbReference type="GO" id="GO:0005634">
    <property type="term" value="C:nucleus"/>
    <property type="evidence" value="ECO:0007669"/>
    <property type="project" value="UniProtKB-SubCell"/>
</dbReference>
<evidence type="ECO:0000313" key="10">
    <source>
        <dbReference type="WBParaSite" id="PDA_v2.g23430.t1"/>
    </source>
</evidence>
<evidence type="ECO:0000256" key="6">
    <source>
        <dbReference type="ARBA" id="ARBA00023242"/>
    </source>
</evidence>
<proteinExistence type="inferred from homology"/>
<dbReference type="Gene3D" id="1.10.10.10">
    <property type="entry name" value="Winged helix-like DNA-binding domain superfamily/Winged helix DNA-binding domain"/>
    <property type="match status" value="1"/>
</dbReference>
<evidence type="ECO:0000256" key="3">
    <source>
        <dbReference type="ARBA" id="ARBA00023015"/>
    </source>
</evidence>
<dbReference type="PROSITE" id="PS00434">
    <property type="entry name" value="HSF_DOMAIN"/>
    <property type="match status" value="1"/>
</dbReference>
<protein>
    <submittedName>
        <fullName evidence="10">HSF-type DNA-binding domain-containing protein</fullName>
    </submittedName>
</protein>
<dbReference type="Pfam" id="PF00447">
    <property type="entry name" value="HSF_DNA-bind"/>
    <property type="match status" value="1"/>
</dbReference>
<dbReference type="InterPro" id="IPR036388">
    <property type="entry name" value="WH-like_DNA-bd_sf"/>
</dbReference>
<comment type="similarity">
    <text evidence="2 7">Belongs to the HSF family.</text>
</comment>
<dbReference type="GO" id="GO:0043565">
    <property type="term" value="F:sequence-specific DNA binding"/>
    <property type="evidence" value="ECO:0007669"/>
    <property type="project" value="InterPro"/>
</dbReference>
<name>A0A914PX90_9BILA</name>
<organism evidence="9 10">
    <name type="scientific">Panagrolaimus davidi</name>
    <dbReference type="NCBI Taxonomy" id="227884"/>
    <lineage>
        <taxon>Eukaryota</taxon>
        <taxon>Metazoa</taxon>
        <taxon>Ecdysozoa</taxon>
        <taxon>Nematoda</taxon>
        <taxon>Chromadorea</taxon>
        <taxon>Rhabditida</taxon>
        <taxon>Tylenchina</taxon>
        <taxon>Panagrolaimomorpha</taxon>
        <taxon>Panagrolaimoidea</taxon>
        <taxon>Panagrolaimidae</taxon>
        <taxon>Panagrolaimus</taxon>
    </lineage>
</organism>
<dbReference type="PANTHER" id="PTHR10015:SF427">
    <property type="entry name" value="HEAT SHOCK FACTOR PROTEIN"/>
    <property type="match status" value="1"/>
</dbReference>
<dbReference type="GO" id="GO:0003700">
    <property type="term" value="F:DNA-binding transcription factor activity"/>
    <property type="evidence" value="ECO:0007669"/>
    <property type="project" value="InterPro"/>
</dbReference>
<keyword evidence="6" id="KW-0539">Nucleus</keyword>
<evidence type="ECO:0000256" key="5">
    <source>
        <dbReference type="ARBA" id="ARBA00023163"/>
    </source>
</evidence>
<keyword evidence="4" id="KW-0238">DNA-binding</keyword>
<comment type="subcellular location">
    <subcellularLocation>
        <location evidence="1">Nucleus</location>
    </subcellularLocation>
</comment>
<accession>A0A914PX90</accession>
<feature type="domain" description="HSF-type DNA-binding" evidence="8">
    <location>
        <begin position="64"/>
        <end position="88"/>
    </location>
</feature>
<dbReference type="SUPFAM" id="SSF46785">
    <property type="entry name" value="Winged helix' DNA-binding domain"/>
    <property type="match status" value="1"/>
</dbReference>
<keyword evidence="5" id="KW-0804">Transcription</keyword>
<evidence type="ECO:0000313" key="9">
    <source>
        <dbReference type="Proteomes" id="UP000887578"/>
    </source>
</evidence>
<reference evidence="10" key="1">
    <citation type="submission" date="2022-11" db="UniProtKB">
        <authorList>
            <consortium name="WormBaseParasite"/>
        </authorList>
    </citation>
    <scope>IDENTIFICATION</scope>
</reference>
<evidence type="ECO:0000259" key="8">
    <source>
        <dbReference type="PROSITE" id="PS00434"/>
    </source>
</evidence>
<dbReference type="SMART" id="SM00415">
    <property type="entry name" value="HSF"/>
    <property type="match status" value="1"/>
</dbReference>
<dbReference type="PANTHER" id="PTHR10015">
    <property type="entry name" value="HEAT SHOCK TRANSCRIPTION FACTOR"/>
    <property type="match status" value="1"/>
</dbReference>
<evidence type="ECO:0000256" key="1">
    <source>
        <dbReference type="ARBA" id="ARBA00004123"/>
    </source>
</evidence>
<keyword evidence="9" id="KW-1185">Reference proteome</keyword>
<dbReference type="Proteomes" id="UP000887578">
    <property type="component" value="Unplaced"/>
</dbReference>
<dbReference type="WBParaSite" id="PDA_v2.g23430.t1">
    <property type="protein sequence ID" value="PDA_v2.g23430.t1"/>
    <property type="gene ID" value="PDA_v2.g23430"/>
</dbReference>
<evidence type="ECO:0000256" key="2">
    <source>
        <dbReference type="ARBA" id="ARBA00006403"/>
    </source>
</evidence>
<dbReference type="PRINTS" id="PR00056">
    <property type="entry name" value="HSFDOMAIN"/>
</dbReference>
<dbReference type="InterPro" id="IPR000232">
    <property type="entry name" value="HSF_DNA-bd"/>
</dbReference>
<dbReference type="AlphaFoldDB" id="A0A914PX90"/>
<keyword evidence="3" id="KW-0805">Transcription regulation</keyword>
<dbReference type="FunFam" id="1.10.10.10:FF:000027">
    <property type="entry name" value="Heat shock transcription factor 1"/>
    <property type="match status" value="1"/>
</dbReference>
<sequence length="445" mass="51753">MTTQYTNDVKVPWMTPEAIKTLPVFLVKLIRMLEDRNLDDYICWDRSGTSFHILDAPRFCDNVLPSYFKHRNLNSFVRQLNFYGFRKLAAADRATLTQIETPSDDLHFMHQKFIRGRPQLMYEIKRQTNPTKKLTAVASEKGIPTANNILDGHFVTVPQQEWIDTNNKLNDLQIRHDELQFNVETMDKSQHLLFDEIRILREMCKKQSDCFNKLMSYLVTMMNPAKRVRQTRPRPYVDHSDENFAISTRNGGDMLALIQKEFQEGLHISKQSVFDEGNNKNVHFEYYEPEYYDEQQPFDPLQNQEGSLPPTLERQNNQQLALTRPKQMYTLVSQSPKKEIQAPTSHFVKHLPTSEMSEVQPSTSYVDSDAAYGYYEEPLDFLEQRTPPAPGDSPLFLNKVEPIIGNPQYADENEDEEEIDDDMMDVFDGVPLSFEGVDMNGVEIR</sequence>